<feature type="region of interest" description="Disordered" evidence="1">
    <location>
        <begin position="40"/>
        <end position="63"/>
    </location>
</feature>
<protein>
    <submittedName>
        <fullName evidence="3">Rod-binding protein</fullName>
    </submittedName>
</protein>
<reference evidence="3" key="1">
    <citation type="submission" date="2020-05" db="EMBL/GenBank/DDBJ databases">
        <authorList>
            <person name="Zeng H."/>
            <person name="Chan Y.K."/>
            <person name="Watt R.M."/>
        </authorList>
    </citation>
    <scope>NUCLEOTIDE SEQUENCE</scope>
    <source>
        <strain evidence="3">ATCC 700773</strain>
    </source>
</reference>
<evidence type="ECO:0000313" key="3">
    <source>
        <dbReference type="EMBL" id="QTQ11911.1"/>
    </source>
</evidence>
<accession>A0A975ICE3</accession>
<evidence type="ECO:0000313" key="4">
    <source>
        <dbReference type="Proteomes" id="UP000671995"/>
    </source>
</evidence>
<evidence type="ECO:0000256" key="1">
    <source>
        <dbReference type="SAM" id="MobiDB-lite"/>
    </source>
</evidence>
<sequence>MTVGQIASSVMQGTESVQSAKFKNESNMFLNLISETRRLSRTDSAAAENPSAKTKSSSVKAEHSSISSSYGKAGVSSNMIAEEGRINGDWRSGFSGLYRSESDKNSLPVGAAANSSSHSADKKIDRTSKLYEKSLELESYFVKILVSSMRKTVLKSGGESSYAQSMYEDMMYDEYTTSLTKHAHFGLADQIYMELA</sequence>
<organism evidence="3 4">
    <name type="scientific">Treponema parvum</name>
    <dbReference type="NCBI Taxonomy" id="138851"/>
    <lineage>
        <taxon>Bacteria</taxon>
        <taxon>Pseudomonadati</taxon>
        <taxon>Spirochaetota</taxon>
        <taxon>Spirochaetia</taxon>
        <taxon>Spirochaetales</taxon>
        <taxon>Treponemataceae</taxon>
        <taxon>Treponema</taxon>
    </lineage>
</organism>
<evidence type="ECO:0000259" key="2">
    <source>
        <dbReference type="Pfam" id="PF10135"/>
    </source>
</evidence>
<dbReference type="EMBL" id="CP054257">
    <property type="protein sequence ID" value="QTQ11911.1"/>
    <property type="molecule type" value="Genomic_DNA"/>
</dbReference>
<reference evidence="3" key="2">
    <citation type="journal article" date="2021" name="Microbiol. Resour. Announc.">
        <title>Complete Genome Sequences of Three Human Oral Treponema parvum Isolates.</title>
        <authorList>
            <person name="Zeng H."/>
            <person name="Watt R.M."/>
        </authorList>
    </citation>
    <scope>NUCLEOTIDE SEQUENCE</scope>
    <source>
        <strain evidence="3">ATCC 700773</strain>
    </source>
</reference>
<dbReference type="Proteomes" id="UP000671995">
    <property type="component" value="Chromosome"/>
</dbReference>
<proteinExistence type="predicted"/>
<name>A0A975ICE3_9SPIR</name>
<dbReference type="Pfam" id="PF10135">
    <property type="entry name" value="Rod-binding"/>
    <property type="match status" value="1"/>
</dbReference>
<feature type="region of interest" description="Disordered" evidence="1">
    <location>
        <begin position="104"/>
        <end position="123"/>
    </location>
</feature>
<gene>
    <name evidence="3" type="ORF">HRI96_06695</name>
</gene>
<feature type="domain" description="Flagellar protein FlgJ N-terminal" evidence="2">
    <location>
        <begin position="148"/>
        <end position="192"/>
    </location>
</feature>
<dbReference type="AlphaFoldDB" id="A0A975ICE3"/>
<dbReference type="InterPro" id="IPR019301">
    <property type="entry name" value="Flagellar_prot_FlgJ_N"/>
</dbReference>
<feature type="compositionally biased region" description="Polar residues" evidence="1">
    <location>
        <begin position="51"/>
        <end position="63"/>
    </location>
</feature>
<dbReference type="RefSeq" id="WP_210116624.1">
    <property type="nucleotide sequence ID" value="NZ_CP054257.1"/>
</dbReference>